<dbReference type="InterPro" id="IPR010611">
    <property type="entry name" value="3D_dom"/>
</dbReference>
<keyword evidence="1" id="KW-0732">Signal</keyword>
<dbReference type="Proteomes" id="UP000092971">
    <property type="component" value="Chromosome"/>
</dbReference>
<dbReference type="InterPro" id="IPR036908">
    <property type="entry name" value="RlpA-like_sf"/>
</dbReference>
<name>A0A1B1YH09_THEST</name>
<dbReference type="InterPro" id="IPR059180">
    <property type="entry name" value="3D_YorM"/>
</dbReference>
<dbReference type="Pfam" id="PF03990">
    <property type="entry name" value="DUF348"/>
    <property type="match status" value="2"/>
</dbReference>
<reference evidence="4 5" key="1">
    <citation type="submission" date="2016-02" db="EMBL/GenBank/DDBJ databases">
        <title>Comparison of Clostridium stercorarium subspecies using comparative genomics and transcriptomics.</title>
        <authorList>
            <person name="Schellenberg J."/>
            <person name="Thallinger G."/>
            <person name="Levin D.B."/>
            <person name="Zhang X."/>
            <person name="Alvare G."/>
            <person name="Fristensky B."/>
            <person name="Sparling R."/>
        </authorList>
    </citation>
    <scope>NUCLEOTIDE SEQUENCE [LARGE SCALE GENOMIC DNA]</scope>
    <source>
        <strain evidence="4 5">DSM 2910</strain>
    </source>
</reference>
<dbReference type="InterPro" id="IPR051933">
    <property type="entry name" value="Resuscitation_pf_RpfB"/>
</dbReference>
<evidence type="ECO:0000259" key="3">
    <source>
        <dbReference type="PROSITE" id="PS51109"/>
    </source>
</evidence>
<organism evidence="4 5">
    <name type="scientific">Thermoclostridium stercorarium subsp. thermolacticum DSM 2910</name>
    <dbReference type="NCBI Taxonomy" id="1121336"/>
    <lineage>
        <taxon>Bacteria</taxon>
        <taxon>Bacillati</taxon>
        <taxon>Bacillota</taxon>
        <taxon>Clostridia</taxon>
        <taxon>Eubacteriales</taxon>
        <taxon>Oscillospiraceae</taxon>
        <taxon>Thermoclostridium</taxon>
    </lineage>
</organism>
<dbReference type="AlphaFoldDB" id="A0A1B1YH09"/>
<dbReference type="InterPro" id="IPR011098">
    <property type="entry name" value="G5_dom"/>
</dbReference>
<dbReference type="OrthoDB" id="9798935at2"/>
<keyword evidence="2" id="KW-0472">Membrane</keyword>
<dbReference type="PANTHER" id="PTHR39160:SF4">
    <property type="entry name" value="RESUSCITATION-PROMOTING FACTOR RPFB"/>
    <property type="match status" value="1"/>
</dbReference>
<dbReference type="SUPFAM" id="SSF50685">
    <property type="entry name" value="Barwin-like endoglucanases"/>
    <property type="match status" value="1"/>
</dbReference>
<keyword evidence="2" id="KW-0812">Transmembrane</keyword>
<protein>
    <recommendedName>
        <fullName evidence="3">G5 domain-containing protein</fullName>
    </recommendedName>
</protein>
<dbReference type="InterPro" id="IPR007137">
    <property type="entry name" value="DUF348"/>
</dbReference>
<dbReference type="GO" id="GO:0004553">
    <property type="term" value="F:hydrolase activity, hydrolyzing O-glycosyl compounds"/>
    <property type="evidence" value="ECO:0007669"/>
    <property type="project" value="InterPro"/>
</dbReference>
<feature type="transmembrane region" description="Helical" evidence="2">
    <location>
        <begin position="28"/>
        <end position="48"/>
    </location>
</feature>
<dbReference type="PROSITE" id="PS51109">
    <property type="entry name" value="G5"/>
    <property type="match status" value="1"/>
</dbReference>
<evidence type="ECO:0000256" key="2">
    <source>
        <dbReference type="SAM" id="Phobius"/>
    </source>
</evidence>
<accession>A0A1B1YH09</accession>
<gene>
    <name evidence="4" type="ORF">CSTERTH_11055</name>
</gene>
<dbReference type="Pfam" id="PF07501">
    <property type="entry name" value="G5"/>
    <property type="match status" value="1"/>
</dbReference>
<dbReference type="PANTHER" id="PTHR39160">
    <property type="entry name" value="CELL WALL-BINDING PROTEIN YOCH"/>
    <property type="match status" value="1"/>
</dbReference>
<feature type="domain" description="G5" evidence="3">
    <location>
        <begin position="166"/>
        <end position="246"/>
    </location>
</feature>
<proteinExistence type="predicted"/>
<dbReference type="Pfam" id="PF06725">
    <property type="entry name" value="3D"/>
    <property type="match status" value="1"/>
</dbReference>
<dbReference type="Gene3D" id="2.40.40.10">
    <property type="entry name" value="RlpA-like domain"/>
    <property type="match status" value="1"/>
</dbReference>
<dbReference type="SMART" id="SM01208">
    <property type="entry name" value="G5"/>
    <property type="match status" value="1"/>
</dbReference>
<evidence type="ECO:0000313" key="4">
    <source>
        <dbReference type="EMBL" id="ANX00060.1"/>
    </source>
</evidence>
<dbReference type="EMBL" id="CP014672">
    <property type="protein sequence ID" value="ANX00060.1"/>
    <property type="molecule type" value="Genomic_DNA"/>
</dbReference>
<dbReference type="CDD" id="cd14667">
    <property type="entry name" value="3D_containing_proteins"/>
    <property type="match status" value="1"/>
</dbReference>
<dbReference type="Gene3D" id="2.20.230.10">
    <property type="entry name" value="Resuscitation-promoting factor rpfb"/>
    <property type="match status" value="1"/>
</dbReference>
<keyword evidence="2" id="KW-1133">Transmembrane helix</keyword>
<dbReference type="GO" id="GO:0009254">
    <property type="term" value="P:peptidoglycan turnover"/>
    <property type="evidence" value="ECO:0007669"/>
    <property type="project" value="InterPro"/>
</dbReference>
<dbReference type="GO" id="GO:0019867">
    <property type="term" value="C:outer membrane"/>
    <property type="evidence" value="ECO:0007669"/>
    <property type="project" value="InterPro"/>
</dbReference>
<evidence type="ECO:0000313" key="5">
    <source>
        <dbReference type="Proteomes" id="UP000092971"/>
    </source>
</evidence>
<evidence type="ECO:0000256" key="1">
    <source>
        <dbReference type="ARBA" id="ARBA00022729"/>
    </source>
</evidence>
<sequence length="378" mass="42411">MGNPNAKQRLPRQGTLTISIVRFVKSHVSVFILLVIMGVSVLVGYGIYDRLKKELKIVDGDSEVIVSTMGDDIETALNQLGVLVESYDYVSAPLSTKLTNDVIQEVFIKRAVPVTITIDGKTTEVMTYYDTVGETIKNNGIVLGPLDRIEGLDLDDPIQMGMNIKIVRVREEVLTETEKIPYAIEEIPNEKMNKGEKRVIQAGVEGTMEKYYKLTYEDGRIVSREFLSEKVIEEPVTEIVEYGTVPNFVTSRGELVRYKKVIEMRATAYTSSYEDTGKNPGDPDFGICYTGLKAREGIIAVDPNVIPLYTKVYVEVIGNEPDYGFAIAGDIGSAVKGNTIDVYLDTREAVRKWGVKKVRVYILNEQDDDRWKKTDYTK</sequence>